<feature type="transmembrane region" description="Helical" evidence="1">
    <location>
        <begin position="64"/>
        <end position="83"/>
    </location>
</feature>
<accession>A0A3N2D1B5</accession>
<dbReference type="Proteomes" id="UP000275356">
    <property type="component" value="Unassembled WGS sequence"/>
</dbReference>
<name>A0A3N2D1B5_9MICO</name>
<keyword evidence="1" id="KW-0472">Membrane</keyword>
<reference evidence="2 3" key="1">
    <citation type="submission" date="2018-11" db="EMBL/GenBank/DDBJ databases">
        <title>Sequencing the genomes of 1000 actinobacteria strains.</title>
        <authorList>
            <person name="Klenk H.-P."/>
        </authorList>
    </citation>
    <scope>NUCLEOTIDE SEQUENCE [LARGE SCALE GENOMIC DNA]</scope>
    <source>
        <strain evidence="2 3">DSM 13521</strain>
    </source>
</reference>
<keyword evidence="1" id="KW-1133">Transmembrane helix</keyword>
<keyword evidence="1" id="KW-0812">Transmembrane</keyword>
<comment type="caution">
    <text evidence="2">The sequence shown here is derived from an EMBL/GenBank/DDBJ whole genome shotgun (WGS) entry which is preliminary data.</text>
</comment>
<dbReference type="RefSeq" id="WP_123740489.1">
    <property type="nucleotide sequence ID" value="NZ_CALFQU010000035.1"/>
</dbReference>
<gene>
    <name evidence="2" type="ORF">EDD28_2961</name>
</gene>
<evidence type="ECO:0000256" key="1">
    <source>
        <dbReference type="SAM" id="Phobius"/>
    </source>
</evidence>
<dbReference type="EMBL" id="RKHQ01000002">
    <property type="protein sequence ID" value="ROR93543.1"/>
    <property type="molecule type" value="Genomic_DNA"/>
</dbReference>
<feature type="transmembrane region" description="Helical" evidence="1">
    <location>
        <begin position="114"/>
        <end position="132"/>
    </location>
</feature>
<protein>
    <submittedName>
        <fullName evidence="2">Uncharacterized protein</fullName>
    </submittedName>
</protein>
<keyword evidence="3" id="KW-1185">Reference proteome</keyword>
<organism evidence="2 3">
    <name type="scientific">Salana multivorans</name>
    <dbReference type="NCBI Taxonomy" id="120377"/>
    <lineage>
        <taxon>Bacteria</taxon>
        <taxon>Bacillati</taxon>
        <taxon>Actinomycetota</taxon>
        <taxon>Actinomycetes</taxon>
        <taxon>Micrococcales</taxon>
        <taxon>Beutenbergiaceae</taxon>
        <taxon>Salana</taxon>
    </lineage>
</organism>
<proteinExistence type="predicted"/>
<evidence type="ECO:0000313" key="3">
    <source>
        <dbReference type="Proteomes" id="UP000275356"/>
    </source>
</evidence>
<evidence type="ECO:0000313" key="2">
    <source>
        <dbReference type="EMBL" id="ROR93543.1"/>
    </source>
</evidence>
<sequence length="162" mass="16154">MPRETSAPTTPAPEKGAVVRGMRAALPAIAATAVLLVLDTAVRGLAGSAPSVAAALLSGPATVLLVFLLPAALVALAVVAFLATMQGRAPTVRTASLLVGLSTLAWIGTANRTLVGLLYAAVIAIGGALIGWIMSQPWPRTRRIVASLGIAAGALVVLGFGS</sequence>
<dbReference type="AlphaFoldDB" id="A0A3N2D1B5"/>
<feature type="transmembrane region" description="Helical" evidence="1">
    <location>
        <begin position="144"/>
        <end position="161"/>
    </location>
</feature>